<comment type="catalytic activity">
    <reaction evidence="10">
        <text>cholesterol + NADH + O2 + H(+) = 7-dehydrocholesterol + NAD(+) + 2 H2O</text>
        <dbReference type="Rhea" id="RHEA:51644"/>
        <dbReference type="ChEBI" id="CHEBI:15377"/>
        <dbReference type="ChEBI" id="CHEBI:15378"/>
        <dbReference type="ChEBI" id="CHEBI:15379"/>
        <dbReference type="ChEBI" id="CHEBI:16113"/>
        <dbReference type="ChEBI" id="CHEBI:17759"/>
        <dbReference type="ChEBI" id="CHEBI:57540"/>
        <dbReference type="ChEBI" id="CHEBI:57945"/>
        <dbReference type="EC" id="1.14.19.21"/>
    </reaction>
    <physiologicalReaction direction="left-to-right" evidence="10">
        <dbReference type="Rhea" id="RHEA:51645"/>
    </physiologicalReaction>
</comment>
<keyword evidence="4" id="KW-1133">Transmembrane helix</keyword>
<keyword evidence="5" id="KW-0560">Oxidoreductase</keyword>
<dbReference type="GO" id="GO:0051537">
    <property type="term" value="F:2 iron, 2 sulfur cluster binding"/>
    <property type="evidence" value="ECO:0007669"/>
    <property type="project" value="InterPro"/>
</dbReference>
<name>A0A8J5QRI6_9HYME</name>
<evidence type="ECO:0000259" key="12">
    <source>
        <dbReference type="PROSITE" id="PS51296"/>
    </source>
</evidence>
<keyword evidence="6" id="KW-0472">Membrane</keyword>
<evidence type="ECO:0000256" key="2">
    <source>
        <dbReference type="ARBA" id="ARBA00004972"/>
    </source>
</evidence>
<keyword evidence="14" id="KW-1185">Reference proteome</keyword>
<comment type="catalytic activity">
    <reaction evidence="11">
        <text>cholesterol + NADPH + O2 + H(+) = 7-dehydrocholesterol + NADP(+) + 2 H2O</text>
        <dbReference type="Rhea" id="RHEA:45024"/>
        <dbReference type="ChEBI" id="CHEBI:15377"/>
        <dbReference type="ChEBI" id="CHEBI:15378"/>
        <dbReference type="ChEBI" id="CHEBI:15379"/>
        <dbReference type="ChEBI" id="CHEBI:16113"/>
        <dbReference type="ChEBI" id="CHEBI:17759"/>
        <dbReference type="ChEBI" id="CHEBI:57783"/>
        <dbReference type="ChEBI" id="CHEBI:58349"/>
        <dbReference type="EC" id="1.14.19.21"/>
    </reaction>
    <physiologicalReaction direction="left-to-right" evidence="11">
        <dbReference type="Rhea" id="RHEA:45025"/>
    </physiologicalReaction>
</comment>
<dbReference type="OrthoDB" id="426882at2759"/>
<proteinExistence type="inferred from homology"/>
<dbReference type="GO" id="GO:0005737">
    <property type="term" value="C:cytoplasm"/>
    <property type="evidence" value="ECO:0007669"/>
    <property type="project" value="TreeGrafter"/>
</dbReference>
<evidence type="ECO:0000256" key="10">
    <source>
        <dbReference type="ARBA" id="ARBA00047853"/>
    </source>
</evidence>
<accession>A0A8J5QRI6</accession>
<organism evidence="13 14">
    <name type="scientific">Cotesia typhae</name>
    <dbReference type="NCBI Taxonomy" id="2053667"/>
    <lineage>
        <taxon>Eukaryota</taxon>
        <taxon>Metazoa</taxon>
        <taxon>Ecdysozoa</taxon>
        <taxon>Arthropoda</taxon>
        <taxon>Hexapoda</taxon>
        <taxon>Insecta</taxon>
        <taxon>Pterygota</taxon>
        <taxon>Neoptera</taxon>
        <taxon>Endopterygota</taxon>
        <taxon>Hymenoptera</taxon>
        <taxon>Apocrita</taxon>
        <taxon>Ichneumonoidea</taxon>
        <taxon>Braconidae</taxon>
        <taxon>Microgastrinae</taxon>
        <taxon>Cotesia</taxon>
    </lineage>
</organism>
<dbReference type="InterPro" id="IPR050584">
    <property type="entry name" value="Cholesterol_7-desaturase"/>
</dbReference>
<comment type="subcellular location">
    <subcellularLocation>
        <location evidence="1">Membrane</location>
    </subcellularLocation>
</comment>
<evidence type="ECO:0000256" key="1">
    <source>
        <dbReference type="ARBA" id="ARBA00004370"/>
    </source>
</evidence>
<reference evidence="13" key="1">
    <citation type="submission" date="2020-03" db="EMBL/GenBank/DDBJ databases">
        <authorList>
            <person name="Chebbi M.A."/>
            <person name="Drezen J.M."/>
        </authorList>
    </citation>
    <scope>NUCLEOTIDE SEQUENCE</scope>
    <source>
        <tissue evidence="13">Whole body</tissue>
    </source>
</reference>
<protein>
    <recommendedName>
        <fullName evidence="9">cholesterol 7-desaturase</fullName>
        <ecNumber evidence="9">1.14.19.21</ecNumber>
    </recommendedName>
</protein>
<sequence>MEKRIIKCSTSKFVLERGKYFKRRKIGDLPPVYPNGWFGILESSELAKGQVKHVSALGENFAVFRTQKGKVSIVDAYCPHLGANMAEGAWHCREVNGIIFVWYHAELSDPEWELEPIPQISDGSWRFQGRNDFHVSCHIQDIPENGADWAHLNAVHGPAKIKKTLPSKIIRHSWTGTGWRCHQSSKYIDDFSGNKNQQIVNDVKLHINNININGNNKNNNINNQSKKHCAAINLHHSLVLFEKWSIINMNVKVEQIGPAYVELFLDTTFGPVCILQTVTPLEPLKQRVTHYVYSPLLLSPYAKIIFWGESFMFERDIAVWNYKKYQKNPKLVKEDHTISSYRKWFSNFYTDNSPTYQSTQSLDW</sequence>
<reference evidence="13" key="2">
    <citation type="submission" date="2021-04" db="EMBL/GenBank/DDBJ databases">
        <title>Genome-wide patterns of bracovirus chromosomal integration into multiple host tissues during parasitism.</title>
        <authorList>
            <person name="Chebbi M.A.C."/>
        </authorList>
    </citation>
    <scope>NUCLEOTIDE SEQUENCE</scope>
    <source>
        <tissue evidence="13">Whole body</tissue>
    </source>
</reference>
<evidence type="ECO:0000256" key="7">
    <source>
        <dbReference type="ARBA" id="ARBA00025712"/>
    </source>
</evidence>
<dbReference type="UniPathway" id="UPA01020"/>
<dbReference type="PANTHER" id="PTHR21266:SF32">
    <property type="entry name" value="CHOLESTEROL 7-DESATURASE NVD"/>
    <property type="match status" value="1"/>
</dbReference>
<comment type="pathway">
    <text evidence="2">Hormone biosynthesis.</text>
</comment>
<feature type="domain" description="Rieske" evidence="12">
    <location>
        <begin position="37"/>
        <end position="105"/>
    </location>
</feature>
<dbReference type="Pfam" id="PF00355">
    <property type="entry name" value="Rieske"/>
    <property type="match status" value="1"/>
</dbReference>
<dbReference type="InterPro" id="IPR017941">
    <property type="entry name" value="Rieske_2Fe-2S"/>
</dbReference>
<evidence type="ECO:0000256" key="8">
    <source>
        <dbReference type="ARBA" id="ARBA00025729"/>
    </source>
</evidence>
<evidence type="ECO:0000256" key="11">
    <source>
        <dbReference type="ARBA" id="ARBA00049548"/>
    </source>
</evidence>
<evidence type="ECO:0000313" key="14">
    <source>
        <dbReference type="Proteomes" id="UP000729913"/>
    </source>
</evidence>
<dbReference type="PANTHER" id="PTHR21266">
    <property type="entry name" value="IRON-SULFUR DOMAIN CONTAINING PROTEIN"/>
    <property type="match status" value="1"/>
</dbReference>
<evidence type="ECO:0000256" key="9">
    <source>
        <dbReference type="ARBA" id="ARBA00026095"/>
    </source>
</evidence>
<dbReference type="EC" id="1.14.19.21" evidence="9"/>
<dbReference type="Proteomes" id="UP000729913">
    <property type="component" value="Unassembled WGS sequence"/>
</dbReference>
<evidence type="ECO:0000256" key="4">
    <source>
        <dbReference type="ARBA" id="ARBA00022989"/>
    </source>
</evidence>
<comment type="caution">
    <text evidence="13">The sequence shown here is derived from an EMBL/GenBank/DDBJ whole genome shotgun (WGS) entry which is preliminary data.</text>
</comment>
<comment type="similarity">
    <text evidence="8">Belongs to the cholesterol 7-desaturase family.</text>
</comment>
<dbReference type="InterPro" id="IPR045605">
    <property type="entry name" value="KshA-like_C"/>
</dbReference>
<dbReference type="GO" id="GO:0016020">
    <property type="term" value="C:membrane"/>
    <property type="evidence" value="ECO:0007669"/>
    <property type="project" value="UniProtKB-SubCell"/>
</dbReference>
<evidence type="ECO:0000256" key="5">
    <source>
        <dbReference type="ARBA" id="ARBA00023002"/>
    </source>
</evidence>
<evidence type="ECO:0000256" key="3">
    <source>
        <dbReference type="ARBA" id="ARBA00022692"/>
    </source>
</evidence>
<dbReference type="GO" id="GO:0008203">
    <property type="term" value="P:cholesterol metabolic process"/>
    <property type="evidence" value="ECO:0007669"/>
    <property type="project" value="InterPro"/>
</dbReference>
<keyword evidence="3" id="KW-0812">Transmembrane</keyword>
<dbReference type="Pfam" id="PF19298">
    <property type="entry name" value="KshA_C"/>
    <property type="match status" value="1"/>
</dbReference>
<dbReference type="EMBL" id="JAAOIC020000023">
    <property type="protein sequence ID" value="KAG8040295.1"/>
    <property type="molecule type" value="Genomic_DNA"/>
</dbReference>
<gene>
    <name evidence="13" type="ORF">G9C98_000866</name>
</gene>
<evidence type="ECO:0000256" key="6">
    <source>
        <dbReference type="ARBA" id="ARBA00023136"/>
    </source>
</evidence>
<evidence type="ECO:0000313" key="13">
    <source>
        <dbReference type="EMBL" id="KAG8040295.1"/>
    </source>
</evidence>
<dbReference type="PROSITE" id="PS51296">
    <property type="entry name" value="RIESKE"/>
    <property type="match status" value="1"/>
</dbReference>
<dbReference type="GO" id="GO:0170056">
    <property type="term" value="F:cholesterol 7-desaturase [NAD(P)H] activity"/>
    <property type="evidence" value="ECO:0007669"/>
    <property type="project" value="UniProtKB-EC"/>
</dbReference>
<dbReference type="AlphaFoldDB" id="A0A8J5QRI6"/>
<comment type="pathway">
    <text evidence="7">Steroid hormone biosynthesis; dafachronic acid biosynthesis.</text>
</comment>